<sequence length="430" mass="45638">MIMTVRGGLRSFGRRTFASFAVRNYRWYFAGALVSNIGTWMQRTCQDWLVLVDLTDHSSTALGYVTALQFLAMPFLAPYAGAVVDRFAKRSVLRVTQALLGLNALWLWALIATHAVALWQVYLFAFAQGAITSFDSPARQAFVSEMVSRRLIPNAVGMNSMSFNAARIIGPGLAGLLIAAFGVGPGMLVNALSFAAMLAGLAMMSADELHPAEPRRGGGAAREGLSYVGHHPEILIIFVIAFMTGTFGMNFQITNATMATEVFGRGAAQYGALGTIMAVGTLGAAVIAARRRNPRVRTLMIGLVGFTAADTALALAPDYWVYAVLLVPTGLCALTVLTCANSAVQVASAPQLRGRVLALYAALTMGGTPIGAPIVGWVGDVLGPRWSLLVGSIGTGVTVVGVLFYYVVHEGLRFDRHGMHRPPGAVRPAG</sequence>
<evidence type="ECO:0000256" key="3">
    <source>
        <dbReference type="ARBA" id="ARBA00022475"/>
    </source>
</evidence>
<feature type="transmembrane region" description="Helical" evidence="7">
    <location>
        <begin position="25"/>
        <end position="41"/>
    </location>
</feature>
<evidence type="ECO:0000256" key="6">
    <source>
        <dbReference type="ARBA" id="ARBA00023136"/>
    </source>
</evidence>
<reference evidence="9" key="1">
    <citation type="submission" date="2013-08" db="EMBL/GenBank/DDBJ databases">
        <authorList>
            <person name="Durkin A.S."/>
            <person name="Haft D.R."/>
            <person name="McCorrison J."/>
            <person name="Torralba M."/>
            <person name="Gillis M."/>
            <person name="Haft D.H."/>
            <person name="Methe B."/>
            <person name="Sutton G."/>
            <person name="Nelson K.E."/>
        </authorList>
    </citation>
    <scope>NUCLEOTIDE SEQUENCE [LARGE SCALE GENOMIC DNA]</scope>
    <source>
        <strain evidence="9">F0233</strain>
    </source>
</reference>
<dbReference type="InterPro" id="IPR020846">
    <property type="entry name" value="MFS_dom"/>
</dbReference>
<dbReference type="Pfam" id="PF05977">
    <property type="entry name" value="MFS_3"/>
    <property type="match status" value="1"/>
</dbReference>
<organism evidence="9 10">
    <name type="scientific">Propionibacterium acidifaciens F0233</name>
    <dbReference type="NCBI Taxonomy" id="553198"/>
    <lineage>
        <taxon>Bacteria</taxon>
        <taxon>Bacillati</taxon>
        <taxon>Actinomycetota</taxon>
        <taxon>Actinomycetes</taxon>
        <taxon>Propionibacteriales</taxon>
        <taxon>Propionibacteriaceae</taxon>
        <taxon>Propionibacterium</taxon>
    </lineage>
</organism>
<dbReference type="PANTHER" id="PTHR23513:SF11">
    <property type="entry name" value="STAPHYLOFERRIN A TRANSPORTER"/>
    <property type="match status" value="1"/>
</dbReference>
<dbReference type="CDD" id="cd06173">
    <property type="entry name" value="MFS_MefA_like"/>
    <property type="match status" value="1"/>
</dbReference>
<dbReference type="PANTHER" id="PTHR23513">
    <property type="entry name" value="INTEGRAL MEMBRANE EFFLUX PROTEIN-RELATED"/>
    <property type="match status" value="1"/>
</dbReference>
<dbReference type="AlphaFoldDB" id="U2Q682"/>
<keyword evidence="3" id="KW-1003">Cell membrane</keyword>
<dbReference type="InterPro" id="IPR010290">
    <property type="entry name" value="TM_effector"/>
</dbReference>
<keyword evidence="10" id="KW-1185">Reference proteome</keyword>
<name>U2Q682_9ACTN</name>
<feature type="transmembrane region" description="Helical" evidence="7">
    <location>
        <begin position="322"/>
        <end position="344"/>
    </location>
</feature>
<evidence type="ECO:0000259" key="8">
    <source>
        <dbReference type="PROSITE" id="PS50850"/>
    </source>
</evidence>
<feature type="transmembrane region" description="Helical" evidence="7">
    <location>
        <begin position="385"/>
        <end position="408"/>
    </location>
</feature>
<dbReference type="EMBL" id="ACVN02000276">
    <property type="protein sequence ID" value="ERK51539.1"/>
    <property type="molecule type" value="Genomic_DNA"/>
</dbReference>
<evidence type="ECO:0000256" key="5">
    <source>
        <dbReference type="ARBA" id="ARBA00022989"/>
    </source>
</evidence>
<feature type="domain" description="Major facilitator superfamily (MFS) profile" evidence="8">
    <location>
        <begin position="188"/>
        <end position="430"/>
    </location>
</feature>
<dbReference type="Proteomes" id="UP000017052">
    <property type="component" value="Unassembled WGS sequence"/>
</dbReference>
<gene>
    <name evidence="9" type="ORF">HMPREF0682_2764</name>
</gene>
<feature type="transmembrane region" description="Helical" evidence="7">
    <location>
        <begin position="267"/>
        <end position="289"/>
    </location>
</feature>
<dbReference type="OrthoDB" id="9775268at2"/>
<evidence type="ECO:0000256" key="7">
    <source>
        <dbReference type="SAM" id="Phobius"/>
    </source>
</evidence>
<feature type="transmembrane region" description="Helical" evidence="7">
    <location>
        <begin position="227"/>
        <end position="247"/>
    </location>
</feature>
<dbReference type="GO" id="GO:0005886">
    <property type="term" value="C:plasma membrane"/>
    <property type="evidence" value="ECO:0007669"/>
    <property type="project" value="UniProtKB-SubCell"/>
</dbReference>
<evidence type="ECO:0000256" key="1">
    <source>
        <dbReference type="ARBA" id="ARBA00004651"/>
    </source>
</evidence>
<feature type="transmembrane region" description="Helical" evidence="7">
    <location>
        <begin position="61"/>
        <end position="80"/>
    </location>
</feature>
<keyword evidence="6 7" id="KW-0472">Membrane</keyword>
<evidence type="ECO:0000256" key="4">
    <source>
        <dbReference type="ARBA" id="ARBA00022692"/>
    </source>
</evidence>
<evidence type="ECO:0000313" key="9">
    <source>
        <dbReference type="EMBL" id="ERK51539.1"/>
    </source>
</evidence>
<proteinExistence type="predicted"/>
<dbReference type="GO" id="GO:0022857">
    <property type="term" value="F:transmembrane transporter activity"/>
    <property type="evidence" value="ECO:0007669"/>
    <property type="project" value="InterPro"/>
</dbReference>
<evidence type="ECO:0000256" key="2">
    <source>
        <dbReference type="ARBA" id="ARBA00022448"/>
    </source>
</evidence>
<evidence type="ECO:0000313" key="10">
    <source>
        <dbReference type="Proteomes" id="UP000017052"/>
    </source>
</evidence>
<keyword evidence="4 7" id="KW-0812">Transmembrane</keyword>
<dbReference type="SUPFAM" id="SSF103473">
    <property type="entry name" value="MFS general substrate transporter"/>
    <property type="match status" value="1"/>
</dbReference>
<keyword evidence="5 7" id="KW-1133">Transmembrane helix</keyword>
<accession>U2Q682</accession>
<feature type="transmembrane region" description="Helical" evidence="7">
    <location>
        <begin position="296"/>
        <end position="316"/>
    </location>
</feature>
<protein>
    <submittedName>
        <fullName evidence="9">Transmembrane secretion effector</fullName>
    </submittedName>
</protein>
<dbReference type="InterPro" id="IPR036259">
    <property type="entry name" value="MFS_trans_sf"/>
</dbReference>
<feature type="transmembrane region" description="Helical" evidence="7">
    <location>
        <begin position="356"/>
        <end position="379"/>
    </location>
</feature>
<keyword evidence="2" id="KW-0813">Transport</keyword>
<comment type="caution">
    <text evidence="9">The sequence shown here is derived from an EMBL/GenBank/DDBJ whole genome shotgun (WGS) entry which is preliminary data.</text>
</comment>
<comment type="subcellular location">
    <subcellularLocation>
        <location evidence="1">Cell membrane</location>
        <topology evidence="1">Multi-pass membrane protein</topology>
    </subcellularLocation>
</comment>
<dbReference type="PROSITE" id="PS50850">
    <property type="entry name" value="MFS"/>
    <property type="match status" value="1"/>
</dbReference>
<dbReference type="Gene3D" id="1.20.1250.20">
    <property type="entry name" value="MFS general substrate transporter like domains"/>
    <property type="match status" value="1"/>
</dbReference>